<gene>
    <name evidence="1" type="ORF">FocTR4_00001463</name>
</gene>
<reference evidence="1 2" key="1">
    <citation type="submission" date="2019-07" db="EMBL/GenBank/DDBJ databases">
        <title>The First High-Quality Draft Genome Sequence of the Causal Agent of the Current Panama Disease Epidemic.</title>
        <authorList>
            <person name="Warmington R.J."/>
            <person name="Kay W."/>
            <person name="Jeffries A."/>
            <person name="Bebber D."/>
            <person name="Moore K."/>
            <person name="Studholme D.J."/>
        </authorList>
    </citation>
    <scope>NUCLEOTIDE SEQUENCE [LARGE SCALE GENOMIC DNA]</scope>
    <source>
        <strain evidence="1 2">TR4</strain>
    </source>
</reference>
<dbReference type="AlphaFoldDB" id="A0A5C6T198"/>
<accession>A0A5C6T198</accession>
<name>A0A5C6T198_FUSOC</name>
<dbReference type="EMBL" id="VMNF01000007">
    <property type="protein sequence ID" value="TXC04617.1"/>
    <property type="molecule type" value="Genomic_DNA"/>
</dbReference>
<sequence length="155" mass="17207">MPVWVTLRRARADFLGLNDKCDPEKLLTEAFAFLLSTMQYLHIHGNLAPLQQQRSPPYVLDGLHIIGFVSSYLPGARRANTIRCFLLFVGFATGRCGPFGDKWRGCSCIHHFTARDNGGKSSSVLVSSANREPLIGEALAHHVLDVVIEGRTCLW</sequence>
<organism evidence="1 2">
    <name type="scientific">Fusarium oxysporum f. sp. cubense</name>
    <dbReference type="NCBI Taxonomy" id="61366"/>
    <lineage>
        <taxon>Eukaryota</taxon>
        <taxon>Fungi</taxon>
        <taxon>Dikarya</taxon>
        <taxon>Ascomycota</taxon>
        <taxon>Pezizomycotina</taxon>
        <taxon>Sordariomycetes</taxon>
        <taxon>Hypocreomycetidae</taxon>
        <taxon>Hypocreales</taxon>
        <taxon>Nectriaceae</taxon>
        <taxon>Fusarium</taxon>
        <taxon>Fusarium oxysporum species complex</taxon>
    </lineage>
</organism>
<comment type="caution">
    <text evidence="1">The sequence shown here is derived from an EMBL/GenBank/DDBJ whole genome shotgun (WGS) entry which is preliminary data.</text>
</comment>
<evidence type="ECO:0000313" key="2">
    <source>
        <dbReference type="Proteomes" id="UP000321331"/>
    </source>
</evidence>
<proteinExistence type="predicted"/>
<protein>
    <submittedName>
        <fullName evidence="1">Uncharacterized protein</fullName>
    </submittedName>
</protein>
<dbReference type="Proteomes" id="UP000321331">
    <property type="component" value="Unassembled WGS sequence"/>
</dbReference>
<evidence type="ECO:0000313" key="1">
    <source>
        <dbReference type="EMBL" id="TXC04617.1"/>
    </source>
</evidence>